<dbReference type="CDD" id="cd00840">
    <property type="entry name" value="MPP_Mre11_N"/>
    <property type="match status" value="1"/>
</dbReference>
<reference evidence="3" key="2">
    <citation type="submission" date="2021-09" db="EMBL/GenBank/DDBJ databases">
        <authorList>
            <person name="Gilroy R."/>
        </authorList>
    </citation>
    <scope>NUCLEOTIDE SEQUENCE</scope>
    <source>
        <strain evidence="3">ChiSjej5B23-16112</strain>
    </source>
</reference>
<evidence type="ECO:0000256" key="1">
    <source>
        <dbReference type="ARBA" id="ARBA00022801"/>
    </source>
</evidence>
<dbReference type="Proteomes" id="UP000769156">
    <property type="component" value="Unassembled WGS sequence"/>
</dbReference>
<proteinExistence type="predicted"/>
<keyword evidence="3" id="KW-0269">Exonuclease</keyword>
<dbReference type="AlphaFoldDB" id="A0A921LEA9"/>
<sequence>MHIADVHLGVRPEAGKAYSGERSAEIWESFRRLIRVCRSEAPDLLLVAGDLFHRQPLLRELKEVDSLFASLERTQVVLIAGNHDHIRRESYYRTFRWSGNVHFLGSEKIEAVEFPAFETAVYGCSYHEKQIPTPLYDSAAAAGRQKTEILLAHGGDAAHIPISREKLSRLGYAYVALGHIHMPQVVVPGLAAYAGALEPTDKNDTGHHGYIRGEITEKGCSFSFVPFALREYIHCQVEVDPRTTGARLREMVQAKIEEKGEQNMYKFLLKGYHDPDVLFDLDALDGRGNIIDILDETKPAWDLEKLYRNNKNNLIGRYIESFSGAEKDSVEYTALCEGISALMETRRGTE</sequence>
<dbReference type="InterPro" id="IPR004843">
    <property type="entry name" value="Calcineurin-like_PHP"/>
</dbReference>
<reference evidence="3" key="1">
    <citation type="journal article" date="2021" name="PeerJ">
        <title>Extensive microbial diversity within the chicken gut microbiome revealed by metagenomics and culture.</title>
        <authorList>
            <person name="Gilroy R."/>
            <person name="Ravi A."/>
            <person name="Getino M."/>
            <person name="Pursley I."/>
            <person name="Horton D.L."/>
            <person name="Alikhan N.F."/>
            <person name="Baker D."/>
            <person name="Gharbi K."/>
            <person name="Hall N."/>
            <person name="Watson M."/>
            <person name="Adriaenssens E.M."/>
            <person name="Foster-Nyarko E."/>
            <person name="Jarju S."/>
            <person name="Secka A."/>
            <person name="Antonio M."/>
            <person name="Oren A."/>
            <person name="Chaudhuri R.R."/>
            <person name="La Ragione R."/>
            <person name="Hildebrand F."/>
            <person name="Pallen M.J."/>
        </authorList>
    </citation>
    <scope>NUCLEOTIDE SEQUENCE</scope>
    <source>
        <strain evidence="3">ChiSjej5B23-16112</strain>
    </source>
</reference>
<dbReference type="InterPro" id="IPR050535">
    <property type="entry name" value="DNA_Repair-Maintenance_Comp"/>
</dbReference>
<evidence type="ECO:0000313" key="4">
    <source>
        <dbReference type="Proteomes" id="UP000769156"/>
    </source>
</evidence>
<organism evidence="3 4">
    <name type="scientific">Lachnoclostridium phocaeense</name>
    <dbReference type="NCBI Taxonomy" id="1871021"/>
    <lineage>
        <taxon>Bacteria</taxon>
        <taxon>Bacillati</taxon>
        <taxon>Bacillota</taxon>
        <taxon>Clostridia</taxon>
        <taxon>Lachnospirales</taxon>
        <taxon>Lachnospiraceae</taxon>
    </lineage>
</organism>
<evidence type="ECO:0000259" key="2">
    <source>
        <dbReference type="Pfam" id="PF00149"/>
    </source>
</evidence>
<protein>
    <submittedName>
        <fullName evidence="3">DNA repair exonuclease</fullName>
    </submittedName>
</protein>
<feature type="domain" description="Calcineurin-like phosphoesterase" evidence="2">
    <location>
        <begin position="1"/>
        <end position="182"/>
    </location>
</feature>
<dbReference type="GO" id="GO:0004527">
    <property type="term" value="F:exonuclease activity"/>
    <property type="evidence" value="ECO:0007669"/>
    <property type="project" value="UniProtKB-KW"/>
</dbReference>
<keyword evidence="3" id="KW-0540">Nuclease</keyword>
<dbReference type="Pfam" id="PF00149">
    <property type="entry name" value="Metallophos"/>
    <property type="match status" value="1"/>
</dbReference>
<comment type="caution">
    <text evidence="3">The sequence shown here is derived from an EMBL/GenBank/DDBJ whole genome shotgun (WGS) entry which is preliminary data.</text>
</comment>
<dbReference type="InterPro" id="IPR041796">
    <property type="entry name" value="Mre11_N"/>
</dbReference>
<gene>
    <name evidence="3" type="ORF">K8V82_08385</name>
</gene>
<keyword evidence="1" id="KW-0378">Hydrolase</keyword>
<dbReference type="Gene3D" id="3.60.21.10">
    <property type="match status" value="1"/>
</dbReference>
<dbReference type="EMBL" id="DYVY01000136">
    <property type="protein sequence ID" value="HJF94796.1"/>
    <property type="molecule type" value="Genomic_DNA"/>
</dbReference>
<accession>A0A921LEA9</accession>
<dbReference type="InterPro" id="IPR029052">
    <property type="entry name" value="Metallo-depent_PP-like"/>
</dbReference>
<dbReference type="PANTHER" id="PTHR30337">
    <property type="entry name" value="COMPONENT OF ATP-DEPENDENT DSDNA EXONUCLEASE"/>
    <property type="match status" value="1"/>
</dbReference>
<dbReference type="SUPFAM" id="SSF56300">
    <property type="entry name" value="Metallo-dependent phosphatases"/>
    <property type="match status" value="1"/>
</dbReference>
<name>A0A921LEA9_9FIRM</name>
<evidence type="ECO:0000313" key="3">
    <source>
        <dbReference type="EMBL" id="HJF94796.1"/>
    </source>
</evidence>